<dbReference type="EC" id="2.1.1.152" evidence="7"/>
<dbReference type="InterPro" id="IPR014777">
    <property type="entry name" value="4pyrrole_Mease_sub1"/>
</dbReference>
<protein>
    <submittedName>
        <fullName evidence="7">Precorrin-6A synthase (Deacetylating)</fullName>
        <ecNumber evidence="7">2.1.1.152</ecNumber>
    </submittedName>
</protein>
<name>A0A5C5UJ03_9CORY</name>
<feature type="domain" description="Tetrapyrrole methylase" evidence="6">
    <location>
        <begin position="3"/>
        <end position="216"/>
    </location>
</feature>
<dbReference type="InterPro" id="IPR012797">
    <property type="entry name" value="CobF"/>
</dbReference>
<dbReference type="Proteomes" id="UP000320791">
    <property type="component" value="Unassembled WGS sequence"/>
</dbReference>
<dbReference type="Pfam" id="PF00590">
    <property type="entry name" value="TP_methylase"/>
    <property type="match status" value="1"/>
</dbReference>
<dbReference type="Gene3D" id="3.30.950.10">
    <property type="entry name" value="Methyltransferase, Cobalt-precorrin-4 Transmethylase, Domain 2"/>
    <property type="match status" value="1"/>
</dbReference>
<evidence type="ECO:0000256" key="1">
    <source>
        <dbReference type="ARBA" id="ARBA00004953"/>
    </source>
</evidence>
<proteinExistence type="predicted"/>
<dbReference type="InterPro" id="IPR000878">
    <property type="entry name" value="4pyrrol_Mease"/>
</dbReference>
<sequence>MRTLFVIGIGAGSPQHLTLEAVAALQQVDAVLAFDKGDVKEDLLALRRTILAAHAPDVPLITMADPPRDRRPKEYVGEVKRWLTERSELLERTIVANIPEDGAAAILVWGDPSLYDSTLRILAAMRTEVRIKVIPGITAIQALTAAHAIPLNRIGSEITITTARQFPDTYNKDNCVVMLDGGAAWLTCTDPNAYIWWGAYLGMPYQEIRAGFIKDIGHELSALKQELRARHGWIMDIYLVRIQEDASSSSLRRTSEAGGFVA</sequence>
<reference evidence="7 8" key="1">
    <citation type="submission" date="2019-08" db="EMBL/GenBank/DDBJ databases">
        <authorList>
            <person name="Lei W."/>
        </authorList>
    </citation>
    <scope>NUCLEOTIDE SEQUENCE [LARGE SCALE GENOMIC DNA]</scope>
    <source>
        <strain evidence="7 8">CCUG 58627</strain>
    </source>
</reference>
<comment type="pathway">
    <text evidence="1">Cofactor biosynthesis; adenosylcobalamin biosynthesis.</text>
</comment>
<dbReference type="PANTHER" id="PTHR43467">
    <property type="entry name" value="COBALT-PRECORRIN-2 C(20)-METHYLTRANSFERASE"/>
    <property type="match status" value="1"/>
</dbReference>
<evidence type="ECO:0000256" key="2">
    <source>
        <dbReference type="ARBA" id="ARBA00022573"/>
    </source>
</evidence>
<dbReference type="OrthoDB" id="9787471at2"/>
<evidence type="ECO:0000313" key="8">
    <source>
        <dbReference type="Proteomes" id="UP000320791"/>
    </source>
</evidence>
<evidence type="ECO:0000256" key="3">
    <source>
        <dbReference type="ARBA" id="ARBA00022603"/>
    </source>
</evidence>
<keyword evidence="4 7" id="KW-0808">Transferase</keyword>
<dbReference type="GO" id="GO:0009236">
    <property type="term" value="P:cobalamin biosynthetic process"/>
    <property type="evidence" value="ECO:0007669"/>
    <property type="project" value="UniProtKB-KW"/>
</dbReference>
<dbReference type="PIRSF" id="PIRSF036525">
    <property type="entry name" value="CobF"/>
    <property type="match status" value="1"/>
</dbReference>
<dbReference type="SUPFAM" id="SSF53790">
    <property type="entry name" value="Tetrapyrrole methylase"/>
    <property type="match status" value="1"/>
</dbReference>
<dbReference type="AlphaFoldDB" id="A0A5C5UJ03"/>
<dbReference type="PANTHER" id="PTHR43467:SF1">
    <property type="entry name" value="PRECORRIN-6A SYNTHASE [DEACETYLATING]"/>
    <property type="match status" value="1"/>
</dbReference>
<dbReference type="GO" id="GO:0032259">
    <property type="term" value="P:methylation"/>
    <property type="evidence" value="ECO:0007669"/>
    <property type="project" value="UniProtKB-KW"/>
</dbReference>
<dbReference type="CDD" id="cd11643">
    <property type="entry name" value="Precorrin-6A-synthase"/>
    <property type="match status" value="1"/>
</dbReference>
<dbReference type="InterPro" id="IPR014776">
    <property type="entry name" value="4pyrrole_Mease_sub2"/>
</dbReference>
<dbReference type="Gene3D" id="3.40.1010.10">
    <property type="entry name" value="Cobalt-precorrin-4 Transmethylase, Domain 1"/>
    <property type="match status" value="1"/>
</dbReference>
<dbReference type="InterPro" id="IPR035996">
    <property type="entry name" value="4pyrrol_Methylase_sf"/>
</dbReference>
<evidence type="ECO:0000259" key="6">
    <source>
        <dbReference type="Pfam" id="PF00590"/>
    </source>
</evidence>
<evidence type="ECO:0000256" key="4">
    <source>
        <dbReference type="ARBA" id="ARBA00022679"/>
    </source>
</evidence>
<keyword evidence="2" id="KW-0169">Cobalamin biosynthesis</keyword>
<dbReference type="GO" id="GO:0043819">
    <property type="term" value="F:precorrin-6A synthase (deacetylating) activity"/>
    <property type="evidence" value="ECO:0007669"/>
    <property type="project" value="UniProtKB-EC"/>
</dbReference>
<keyword evidence="8" id="KW-1185">Reference proteome</keyword>
<organism evidence="7 8">
    <name type="scientific">Corynebacterium canis</name>
    <dbReference type="NCBI Taxonomy" id="679663"/>
    <lineage>
        <taxon>Bacteria</taxon>
        <taxon>Bacillati</taxon>
        <taxon>Actinomycetota</taxon>
        <taxon>Actinomycetes</taxon>
        <taxon>Mycobacteriales</taxon>
        <taxon>Corynebacteriaceae</taxon>
        <taxon>Corynebacterium</taxon>
    </lineage>
</organism>
<accession>A0A5C5UJ03</accession>
<gene>
    <name evidence="7" type="ORF">FRX94_04720</name>
</gene>
<evidence type="ECO:0000313" key="7">
    <source>
        <dbReference type="EMBL" id="TWT26701.1"/>
    </source>
</evidence>
<keyword evidence="3 7" id="KW-0489">Methyltransferase</keyword>
<dbReference type="NCBIfam" id="TIGR02434">
    <property type="entry name" value="CobF"/>
    <property type="match status" value="1"/>
</dbReference>
<dbReference type="RefSeq" id="WP_146323977.1">
    <property type="nucleotide sequence ID" value="NZ_BAABLR010000007.1"/>
</dbReference>
<keyword evidence="5" id="KW-0949">S-adenosyl-L-methionine</keyword>
<dbReference type="EMBL" id="VOHM01000007">
    <property type="protein sequence ID" value="TWT26701.1"/>
    <property type="molecule type" value="Genomic_DNA"/>
</dbReference>
<comment type="caution">
    <text evidence="7">The sequence shown here is derived from an EMBL/GenBank/DDBJ whole genome shotgun (WGS) entry which is preliminary data.</text>
</comment>
<evidence type="ECO:0000256" key="5">
    <source>
        <dbReference type="ARBA" id="ARBA00022691"/>
    </source>
</evidence>